<proteinExistence type="inferred from homology"/>
<dbReference type="Gene3D" id="1.10.3720.10">
    <property type="entry name" value="MetI-like"/>
    <property type="match status" value="1"/>
</dbReference>
<evidence type="ECO:0000256" key="5">
    <source>
        <dbReference type="ARBA" id="ARBA00022989"/>
    </source>
</evidence>
<keyword evidence="2 7" id="KW-0813">Transport</keyword>
<feature type="transmembrane region" description="Helical" evidence="7">
    <location>
        <begin position="16"/>
        <end position="37"/>
    </location>
</feature>
<feature type="transmembrane region" description="Helical" evidence="7">
    <location>
        <begin position="248"/>
        <end position="269"/>
    </location>
</feature>
<feature type="transmembrane region" description="Helical" evidence="7">
    <location>
        <begin position="84"/>
        <end position="108"/>
    </location>
</feature>
<feature type="transmembrane region" description="Helical" evidence="7">
    <location>
        <begin position="115"/>
        <end position="136"/>
    </location>
</feature>
<feature type="transmembrane region" description="Helical" evidence="7">
    <location>
        <begin position="190"/>
        <end position="213"/>
    </location>
</feature>
<dbReference type="SUPFAM" id="SSF161098">
    <property type="entry name" value="MetI-like"/>
    <property type="match status" value="1"/>
</dbReference>
<keyword evidence="5 7" id="KW-1133">Transmembrane helix</keyword>
<evidence type="ECO:0000256" key="1">
    <source>
        <dbReference type="ARBA" id="ARBA00004651"/>
    </source>
</evidence>
<comment type="caution">
    <text evidence="9">The sequence shown here is derived from an EMBL/GenBank/DDBJ whole genome shotgun (WGS) entry which is preliminary data.</text>
</comment>
<evidence type="ECO:0000256" key="7">
    <source>
        <dbReference type="RuleBase" id="RU363032"/>
    </source>
</evidence>
<evidence type="ECO:0000259" key="8">
    <source>
        <dbReference type="PROSITE" id="PS50928"/>
    </source>
</evidence>
<dbReference type="PANTHER" id="PTHR43744:SF8">
    <property type="entry name" value="SN-GLYCEROL-3-PHOSPHATE TRANSPORT SYSTEM PERMEASE PROTEIN UGPE"/>
    <property type="match status" value="1"/>
</dbReference>
<accession>A0A7W4USU1</accession>
<keyword evidence="4 7" id="KW-0812">Transmembrane</keyword>
<feature type="domain" description="ABC transmembrane type-1" evidence="8">
    <location>
        <begin position="80"/>
        <end position="269"/>
    </location>
</feature>
<keyword evidence="6 7" id="KW-0472">Membrane</keyword>
<dbReference type="CDD" id="cd06261">
    <property type="entry name" value="TM_PBP2"/>
    <property type="match status" value="1"/>
</dbReference>
<organism evidence="9 10">
    <name type="scientific">Leifsonia aquatica</name>
    <name type="common">Corynebacterium aquaticum</name>
    <dbReference type="NCBI Taxonomy" id="144185"/>
    <lineage>
        <taxon>Bacteria</taxon>
        <taxon>Bacillati</taxon>
        <taxon>Actinomycetota</taxon>
        <taxon>Actinomycetes</taxon>
        <taxon>Micrococcales</taxon>
        <taxon>Microbacteriaceae</taxon>
        <taxon>Leifsonia</taxon>
    </lineage>
</organism>
<comment type="subcellular location">
    <subcellularLocation>
        <location evidence="1 7">Cell membrane</location>
        <topology evidence="1 7">Multi-pass membrane protein</topology>
    </subcellularLocation>
</comment>
<dbReference type="Proteomes" id="UP000538196">
    <property type="component" value="Unassembled WGS sequence"/>
</dbReference>
<dbReference type="PROSITE" id="PS50928">
    <property type="entry name" value="ABC_TM1"/>
    <property type="match status" value="1"/>
</dbReference>
<keyword evidence="10" id="KW-1185">Reference proteome</keyword>
<dbReference type="GO" id="GO:0055085">
    <property type="term" value="P:transmembrane transport"/>
    <property type="evidence" value="ECO:0007669"/>
    <property type="project" value="InterPro"/>
</dbReference>
<evidence type="ECO:0000256" key="4">
    <source>
        <dbReference type="ARBA" id="ARBA00022692"/>
    </source>
</evidence>
<dbReference type="GO" id="GO:0005886">
    <property type="term" value="C:plasma membrane"/>
    <property type="evidence" value="ECO:0007669"/>
    <property type="project" value="UniProtKB-SubCell"/>
</dbReference>
<dbReference type="PANTHER" id="PTHR43744">
    <property type="entry name" value="ABC TRANSPORTER PERMEASE PROTEIN MG189-RELATED-RELATED"/>
    <property type="match status" value="1"/>
</dbReference>
<evidence type="ECO:0000256" key="3">
    <source>
        <dbReference type="ARBA" id="ARBA00022475"/>
    </source>
</evidence>
<dbReference type="EMBL" id="JACHVP010000001">
    <property type="protein sequence ID" value="MBB2965639.1"/>
    <property type="molecule type" value="Genomic_DNA"/>
</dbReference>
<protein>
    <submittedName>
        <fullName evidence="9">Multiple sugar transport system permease protein/putative chitobiose transport system permease protein</fullName>
    </submittedName>
</protein>
<sequence length="284" mass="30907">MSDVIDNRRQRRAGRIALIVAVPVAVLSILPLLWALISSLRPSSEIFAHLSPFSIQTIWPSSVSLDNYFAVLDSDFTRSLINSVIVAFFSVVLGLIVSSLAAFALAVLDFPGRSAVFAIMVVSFLVPFEAIAIPLANTFRDWNLQNTLVGLVLPAIGNGLSIFLLRQFFLNIPYSLAEAARMDGLSWFGIYRRIYLPLSRASLVGAGLILFVFQWQSFLWPLLIAPAPDSRVAPVAIADFAQESGVDFGQMFAAAILTAAVPLILLLVFQRQFTGSLASSGSKE</sequence>
<evidence type="ECO:0000256" key="6">
    <source>
        <dbReference type="ARBA" id="ARBA00023136"/>
    </source>
</evidence>
<dbReference type="RefSeq" id="WP_021758164.1">
    <property type="nucleotide sequence ID" value="NZ_JACHVP010000001.1"/>
</dbReference>
<evidence type="ECO:0000313" key="9">
    <source>
        <dbReference type="EMBL" id="MBB2965639.1"/>
    </source>
</evidence>
<feature type="transmembrane region" description="Helical" evidence="7">
    <location>
        <begin position="148"/>
        <end position="169"/>
    </location>
</feature>
<reference evidence="9 10" key="1">
    <citation type="submission" date="2020-08" db="EMBL/GenBank/DDBJ databases">
        <title>Sequencing the genomes of 1000 actinobacteria strains.</title>
        <authorList>
            <person name="Klenk H.-P."/>
        </authorList>
    </citation>
    <scope>NUCLEOTIDE SEQUENCE [LARGE SCALE GENOMIC DNA]</scope>
    <source>
        <strain evidence="9 10">DSM 20146</strain>
    </source>
</reference>
<name>A0A7W4USU1_LEIAQ</name>
<dbReference type="InterPro" id="IPR035906">
    <property type="entry name" value="MetI-like_sf"/>
</dbReference>
<evidence type="ECO:0000256" key="2">
    <source>
        <dbReference type="ARBA" id="ARBA00022448"/>
    </source>
</evidence>
<dbReference type="InterPro" id="IPR000515">
    <property type="entry name" value="MetI-like"/>
</dbReference>
<keyword evidence="9" id="KW-0762">Sugar transport</keyword>
<comment type="similarity">
    <text evidence="7">Belongs to the binding-protein-dependent transport system permease family.</text>
</comment>
<gene>
    <name evidence="9" type="ORF">FHX33_000371</name>
</gene>
<evidence type="ECO:0000313" key="10">
    <source>
        <dbReference type="Proteomes" id="UP000538196"/>
    </source>
</evidence>
<dbReference type="AlphaFoldDB" id="A0A7W4USU1"/>
<keyword evidence="3" id="KW-1003">Cell membrane</keyword>
<dbReference type="Pfam" id="PF00528">
    <property type="entry name" value="BPD_transp_1"/>
    <property type="match status" value="1"/>
</dbReference>